<gene>
    <name evidence="1" type="ORF">DVK85_12760</name>
</gene>
<dbReference type="OrthoDB" id="839726at2"/>
<proteinExistence type="predicted"/>
<accession>A0A345HEP2</accession>
<protein>
    <submittedName>
        <fullName evidence="1">Uncharacterized protein</fullName>
    </submittedName>
</protein>
<dbReference type="AlphaFoldDB" id="A0A345HEP2"/>
<name>A0A345HEP2_9FLAO</name>
<reference evidence="1 2" key="1">
    <citation type="submission" date="2018-07" db="EMBL/GenBank/DDBJ databases">
        <title>Complete genome sequence of Flavobacterium arcticum type strain SM1502T.</title>
        <authorList>
            <person name="Li Y."/>
            <person name="Li D.-D."/>
        </authorList>
    </citation>
    <scope>NUCLEOTIDE SEQUENCE [LARGE SCALE GENOMIC DNA]</scope>
    <source>
        <strain evidence="1 2">SM1502</strain>
    </source>
</reference>
<evidence type="ECO:0000313" key="1">
    <source>
        <dbReference type="EMBL" id="AXG75052.1"/>
    </source>
</evidence>
<organism evidence="1 2">
    <name type="scientific">Flavobacterium arcticum</name>
    <dbReference type="NCBI Taxonomy" id="1784713"/>
    <lineage>
        <taxon>Bacteria</taxon>
        <taxon>Pseudomonadati</taxon>
        <taxon>Bacteroidota</taxon>
        <taxon>Flavobacteriia</taxon>
        <taxon>Flavobacteriales</taxon>
        <taxon>Flavobacteriaceae</taxon>
        <taxon>Flavobacterium</taxon>
    </lineage>
</organism>
<dbReference type="Proteomes" id="UP000253951">
    <property type="component" value="Chromosome"/>
</dbReference>
<keyword evidence="2" id="KW-1185">Reference proteome</keyword>
<dbReference type="EMBL" id="CP031188">
    <property type="protein sequence ID" value="AXG75052.1"/>
    <property type="molecule type" value="Genomic_DNA"/>
</dbReference>
<dbReference type="KEGG" id="fat:DVK85_12760"/>
<dbReference type="RefSeq" id="WP_114678810.1">
    <property type="nucleotide sequence ID" value="NZ_CP031188.1"/>
</dbReference>
<sequence>MKFIVSIVLLMFISFLATPTIVSLLDDNTDVSICYSLNEEEIHKEIKEIKAGPSEFSFCFLGAIKKSSKITSNNLRRHKRVFGDVLSPPPDVI</sequence>
<evidence type="ECO:0000313" key="2">
    <source>
        <dbReference type="Proteomes" id="UP000253951"/>
    </source>
</evidence>